<feature type="region of interest" description="Disordered" evidence="13">
    <location>
        <begin position="486"/>
        <end position="517"/>
    </location>
</feature>
<dbReference type="PROSITE" id="PS50880">
    <property type="entry name" value="TOPRIM"/>
    <property type="match status" value="1"/>
</dbReference>
<dbReference type="PANTHER" id="PTHR11390">
    <property type="entry name" value="PROKARYOTIC DNA TOPOISOMERASE"/>
    <property type="match status" value="1"/>
</dbReference>
<dbReference type="EMBL" id="DUTF01000242">
    <property type="protein sequence ID" value="HHY27212.1"/>
    <property type="molecule type" value="Genomic_DNA"/>
</dbReference>
<dbReference type="InterPro" id="IPR034144">
    <property type="entry name" value="TOPRIM_TopoIII"/>
</dbReference>
<evidence type="ECO:0000313" key="16">
    <source>
        <dbReference type="EMBL" id="HHY27212.1"/>
    </source>
</evidence>
<dbReference type="InterPro" id="IPR023406">
    <property type="entry name" value="Topo_IA_AS"/>
</dbReference>
<dbReference type="GO" id="GO:0006265">
    <property type="term" value="P:DNA topological change"/>
    <property type="evidence" value="ECO:0007669"/>
    <property type="project" value="InterPro"/>
</dbReference>
<keyword evidence="6" id="KW-0799">Topoisomerase</keyword>
<dbReference type="GO" id="GO:0003677">
    <property type="term" value="F:DNA binding"/>
    <property type="evidence" value="ECO:0007669"/>
    <property type="project" value="UniProtKB-KW"/>
</dbReference>
<name>A0A7C7D653_9FIRM</name>
<evidence type="ECO:0000256" key="5">
    <source>
        <dbReference type="ARBA" id="ARBA00022842"/>
    </source>
</evidence>
<dbReference type="InterPro" id="IPR013824">
    <property type="entry name" value="Topo_IA_cen_sub1"/>
</dbReference>
<keyword evidence="4" id="KW-0479">Metal-binding</keyword>
<gene>
    <name evidence="16" type="ORF">GX523_10820</name>
</gene>
<dbReference type="PROSITE" id="PS52039">
    <property type="entry name" value="TOPO_IA_2"/>
    <property type="match status" value="1"/>
</dbReference>
<evidence type="ECO:0000256" key="13">
    <source>
        <dbReference type="SAM" id="MobiDB-lite"/>
    </source>
</evidence>
<dbReference type="CDD" id="cd00186">
    <property type="entry name" value="TOP1Ac"/>
    <property type="match status" value="1"/>
</dbReference>
<dbReference type="NCBIfam" id="TIGR01056">
    <property type="entry name" value="topB"/>
    <property type="match status" value="1"/>
</dbReference>
<dbReference type="CDD" id="cd03362">
    <property type="entry name" value="TOPRIM_TopoIA_TopoIII"/>
    <property type="match status" value="1"/>
</dbReference>
<comment type="similarity">
    <text evidence="2">Belongs to the type IA topoisomerase family.</text>
</comment>
<dbReference type="GO" id="GO:0046872">
    <property type="term" value="F:metal ion binding"/>
    <property type="evidence" value="ECO:0007669"/>
    <property type="project" value="UniProtKB-KW"/>
</dbReference>
<evidence type="ECO:0000259" key="14">
    <source>
        <dbReference type="PROSITE" id="PS50880"/>
    </source>
</evidence>
<evidence type="ECO:0000256" key="2">
    <source>
        <dbReference type="ARBA" id="ARBA00009446"/>
    </source>
</evidence>
<dbReference type="EC" id="5.6.2.1" evidence="3"/>
<evidence type="ECO:0000256" key="4">
    <source>
        <dbReference type="ARBA" id="ARBA00022723"/>
    </source>
</evidence>
<feature type="region of interest" description="Disordered" evidence="13">
    <location>
        <begin position="438"/>
        <end position="458"/>
    </location>
</feature>
<dbReference type="Gene3D" id="1.10.460.10">
    <property type="entry name" value="Topoisomerase I, domain 2"/>
    <property type="match status" value="1"/>
</dbReference>
<dbReference type="NCBIfam" id="NF005829">
    <property type="entry name" value="PRK07726.1"/>
    <property type="match status" value="1"/>
</dbReference>
<dbReference type="PANTHER" id="PTHR11390:SF21">
    <property type="entry name" value="DNA TOPOISOMERASE 3-ALPHA"/>
    <property type="match status" value="1"/>
</dbReference>
<dbReference type="SMART" id="SM00493">
    <property type="entry name" value="TOPRIM"/>
    <property type="match status" value="1"/>
</dbReference>
<dbReference type="InterPro" id="IPR013826">
    <property type="entry name" value="Topo_IA_cen_sub3"/>
</dbReference>
<sequence length="517" mass="58394">MGKSLVLTEKPSVGRDIAKLLGCNQKGNGCFIGAKYIVTWALGHLVTLADPEAYGDQYKTWRLEDLPMLPKDMELVVIKETSKQYAAVKQLLRQPDVDELIIATDAGREGELVARWIIGKAGWKKPIKRLWISSQTDKAIREGFSNLKPGKAYESLYAAAECRAQADWYVGLNVTRALTCKYNAQLSAGRVQTPTLALVVEREKEIQNFVPKDYWTINARVKGFALSWQDKGNGQNRIFDQKKAEQLVQKLRGHQGQVAEIKKEAKKEQPPQAYDLTELQRDANRKYGFSAKQTSSIMQQLYEQHKLVTYPRTDSRYLSEDIVPTLPERLKTIAVGPYAEAARRVLRTKITPTKRLVDNSKVTDHHAIIPTEQTVFLNKLSPEEAKIYDLIVRRFIAVLSPAFEYEQTTVKVEIQGELFTAKGKIVKQKGWRSVYEGRDAADEEADHEEQEQNLPDLQPKQSIEVLDLKSLSGKTKPPKRYTEATLLSAMEHPGQRVDDEALRETLEKTSGLGTPAT</sequence>
<dbReference type="SMART" id="SM00436">
    <property type="entry name" value="TOP1Bc"/>
    <property type="match status" value="1"/>
</dbReference>
<dbReference type="GO" id="GO:0006281">
    <property type="term" value="P:DNA repair"/>
    <property type="evidence" value="ECO:0007669"/>
    <property type="project" value="TreeGrafter"/>
</dbReference>
<dbReference type="PRINTS" id="PR00417">
    <property type="entry name" value="PRTPISMRASEI"/>
</dbReference>
<dbReference type="AlphaFoldDB" id="A0A7C7D653"/>
<dbReference type="InterPro" id="IPR003601">
    <property type="entry name" value="Topo_IA_2"/>
</dbReference>
<accession>A0A7C7D653</accession>
<protein>
    <recommendedName>
        <fullName evidence="3">DNA topoisomerase</fullName>
        <ecNumber evidence="3">5.6.2.1</ecNumber>
    </recommendedName>
    <alternativeName>
        <fullName evidence="12">Omega-protein</fullName>
    </alternativeName>
    <alternativeName>
        <fullName evidence="11">Relaxing enzyme</fullName>
    </alternativeName>
    <alternativeName>
        <fullName evidence="9">Swivelase</fullName>
    </alternativeName>
    <alternativeName>
        <fullName evidence="10">Untwisting enzyme</fullName>
    </alternativeName>
</protein>
<dbReference type="InterPro" id="IPR006171">
    <property type="entry name" value="TOPRIM_dom"/>
</dbReference>
<dbReference type="Proteomes" id="UP000553059">
    <property type="component" value="Unassembled WGS sequence"/>
</dbReference>
<dbReference type="InterPro" id="IPR013497">
    <property type="entry name" value="Topo_IA_cen"/>
</dbReference>
<dbReference type="Gene3D" id="1.10.290.10">
    <property type="entry name" value="Topoisomerase I, domain 4"/>
    <property type="match status" value="1"/>
</dbReference>
<dbReference type="GO" id="GO:0006310">
    <property type="term" value="P:DNA recombination"/>
    <property type="evidence" value="ECO:0007669"/>
    <property type="project" value="TreeGrafter"/>
</dbReference>
<dbReference type="GO" id="GO:0003917">
    <property type="term" value="F:DNA topoisomerase type I (single strand cut, ATP-independent) activity"/>
    <property type="evidence" value="ECO:0007669"/>
    <property type="project" value="UniProtKB-EC"/>
</dbReference>
<reference evidence="16 17" key="1">
    <citation type="journal article" date="2020" name="Biotechnol. Biofuels">
        <title>New insights from the biogas microbiome by comprehensive genome-resolved metagenomics of nearly 1600 species originating from multiple anaerobic digesters.</title>
        <authorList>
            <person name="Campanaro S."/>
            <person name="Treu L."/>
            <person name="Rodriguez-R L.M."/>
            <person name="Kovalovszki A."/>
            <person name="Ziels R.M."/>
            <person name="Maus I."/>
            <person name="Zhu X."/>
            <person name="Kougias P.G."/>
            <person name="Basile A."/>
            <person name="Luo G."/>
            <person name="Schluter A."/>
            <person name="Konstantinidis K.T."/>
            <person name="Angelidaki I."/>
        </authorList>
    </citation>
    <scope>NUCLEOTIDE SEQUENCE [LARGE SCALE GENOMIC DNA]</scope>
    <source>
        <strain evidence="16">AS05jafATM_4</strain>
    </source>
</reference>
<feature type="domain" description="Topo IA-type catalytic" evidence="15">
    <location>
        <begin position="153"/>
        <end position="517"/>
    </location>
</feature>
<dbReference type="InterPro" id="IPR003602">
    <property type="entry name" value="Topo_IA_DNA-bd_dom"/>
</dbReference>
<dbReference type="PROSITE" id="PS00396">
    <property type="entry name" value="TOPO_IA_1"/>
    <property type="match status" value="1"/>
</dbReference>
<evidence type="ECO:0000256" key="1">
    <source>
        <dbReference type="ARBA" id="ARBA00000213"/>
    </source>
</evidence>
<feature type="domain" description="Toprim" evidence="14">
    <location>
        <begin position="3"/>
        <end position="136"/>
    </location>
</feature>
<dbReference type="Gene3D" id="3.40.50.140">
    <property type="match status" value="1"/>
</dbReference>
<evidence type="ECO:0000256" key="6">
    <source>
        <dbReference type="ARBA" id="ARBA00023029"/>
    </source>
</evidence>
<dbReference type="InterPro" id="IPR005738">
    <property type="entry name" value="TopoIII"/>
</dbReference>
<evidence type="ECO:0000256" key="11">
    <source>
        <dbReference type="ARBA" id="ARBA00032235"/>
    </source>
</evidence>
<dbReference type="Pfam" id="PF01751">
    <property type="entry name" value="Toprim"/>
    <property type="match status" value="1"/>
</dbReference>
<dbReference type="InterPro" id="IPR023405">
    <property type="entry name" value="Topo_IA_core_domain"/>
</dbReference>
<feature type="compositionally biased region" description="Basic and acidic residues" evidence="13">
    <location>
        <begin position="493"/>
        <end position="507"/>
    </location>
</feature>
<keyword evidence="7" id="KW-0238">DNA-binding</keyword>
<keyword evidence="8 16" id="KW-0413">Isomerase</keyword>
<dbReference type="Pfam" id="PF01131">
    <property type="entry name" value="Topoisom_bac"/>
    <property type="match status" value="1"/>
</dbReference>
<dbReference type="SUPFAM" id="SSF56712">
    <property type="entry name" value="Prokaryotic type I DNA topoisomerase"/>
    <property type="match status" value="1"/>
</dbReference>
<evidence type="ECO:0000256" key="8">
    <source>
        <dbReference type="ARBA" id="ARBA00023235"/>
    </source>
</evidence>
<evidence type="ECO:0000256" key="9">
    <source>
        <dbReference type="ARBA" id="ARBA00030003"/>
    </source>
</evidence>
<evidence type="ECO:0000256" key="7">
    <source>
        <dbReference type="ARBA" id="ARBA00023125"/>
    </source>
</evidence>
<dbReference type="InterPro" id="IPR013825">
    <property type="entry name" value="Topo_IA_cen_sub2"/>
</dbReference>
<evidence type="ECO:0000256" key="12">
    <source>
        <dbReference type="ARBA" id="ARBA00032877"/>
    </source>
</evidence>
<proteinExistence type="inferred from homology"/>
<dbReference type="InterPro" id="IPR000380">
    <property type="entry name" value="Topo_IA"/>
</dbReference>
<evidence type="ECO:0000259" key="15">
    <source>
        <dbReference type="PROSITE" id="PS52039"/>
    </source>
</evidence>
<evidence type="ECO:0000313" key="17">
    <source>
        <dbReference type="Proteomes" id="UP000553059"/>
    </source>
</evidence>
<dbReference type="Gene3D" id="2.70.20.10">
    <property type="entry name" value="Topoisomerase I, domain 3"/>
    <property type="match status" value="1"/>
</dbReference>
<feature type="non-terminal residue" evidence="16">
    <location>
        <position position="517"/>
    </location>
</feature>
<evidence type="ECO:0000256" key="10">
    <source>
        <dbReference type="ARBA" id="ARBA00031985"/>
    </source>
</evidence>
<feature type="compositionally biased region" description="Acidic residues" evidence="13">
    <location>
        <begin position="441"/>
        <end position="451"/>
    </location>
</feature>
<dbReference type="SMART" id="SM00437">
    <property type="entry name" value="TOP1Ac"/>
    <property type="match status" value="1"/>
</dbReference>
<evidence type="ECO:0000256" key="3">
    <source>
        <dbReference type="ARBA" id="ARBA00012891"/>
    </source>
</evidence>
<organism evidence="16 17">
    <name type="scientific">Desulfitobacterium dehalogenans</name>
    <dbReference type="NCBI Taxonomy" id="36854"/>
    <lineage>
        <taxon>Bacteria</taxon>
        <taxon>Bacillati</taxon>
        <taxon>Bacillota</taxon>
        <taxon>Clostridia</taxon>
        <taxon>Eubacteriales</taxon>
        <taxon>Desulfitobacteriaceae</taxon>
        <taxon>Desulfitobacterium</taxon>
    </lineage>
</organism>
<comment type="catalytic activity">
    <reaction evidence="1">
        <text>ATP-independent breakage of single-stranded DNA, followed by passage and rejoining.</text>
        <dbReference type="EC" id="5.6.2.1"/>
    </reaction>
</comment>
<keyword evidence="5" id="KW-0460">Magnesium</keyword>
<comment type="caution">
    <text evidence="16">The sequence shown here is derived from an EMBL/GenBank/DDBJ whole genome shotgun (WGS) entry which is preliminary data.</text>
</comment>
<dbReference type="GO" id="GO:0043597">
    <property type="term" value="C:cytoplasmic replication fork"/>
    <property type="evidence" value="ECO:0007669"/>
    <property type="project" value="TreeGrafter"/>
</dbReference>